<dbReference type="InParanoid" id="T1EIZ4"/>
<sequence>SRLNWMKALRLVKSLKDPWEKFHITDHKSEFATRHRYHALRKQWVTDVVEVKMEDEPFDQGAMRCCYRIKKMPTFGKHKDWKHAHNYVAKSYIAKQVSREVYFSDVRLQMDAKLWGEEYNRHNPPKKVDIVQMCVLEFNNRPAGQQFYHLEHFIEGHYTKYNSNSGFVEESLRMTPQAFSHFTFERSGHQLIVVDIQGVGDLWTDPQIHSIDDIYGDGNLGTKGMALFFHSHKCNSICESLGLSKFDLAPSEINLNNDVYNDKRHVTPATRVRGEEEQCVAASPIDRIDLHSFLQRSRNMSTCSSTVMSADDDHNLHNNNLTNHISSQHINNDPGNNEDHFNCASPMLFSPPVRKPRQRFYSESEECMSLSRAEQYRLQFEFDNQGKARPACVEHELKLRNKQQIRKLCDSVLGQIHHDLAKYHEMGRFCEKKSEVGEVDLEAALFHERYAADLGVKEAMLILASIYLDMPRELLIGIDVEKTEENQRKGMEYMVRAAEAGDRGAMLYVAHAFETGEIVGEKGRSLKKAVDWYESVLNMSNDDEVGEYDATGDTPPHEIMARVAKLYLDGGEDLPKDPSYAGDLYTRAAENATQAMKGRLANK</sequence>
<dbReference type="STRING" id="6412.T1EIZ4"/>
<dbReference type="GO" id="GO:0005524">
    <property type="term" value="F:ATP binding"/>
    <property type="evidence" value="ECO:0007669"/>
    <property type="project" value="UniProtKB-KW"/>
</dbReference>
<evidence type="ECO:0000313" key="8">
    <source>
        <dbReference type="EnsemblMetazoa" id="HelroP139735"/>
    </source>
</evidence>
<dbReference type="KEGG" id="hro:HELRODRAFT_139735"/>
<evidence type="ECO:0000256" key="1">
    <source>
        <dbReference type="ARBA" id="ARBA00022527"/>
    </source>
</evidence>
<dbReference type="FunFam" id="3.20.200.10:FF:000002">
    <property type="entry name" value="Eukaryotic elongation factor 2 kinase"/>
    <property type="match status" value="1"/>
</dbReference>
<dbReference type="EMBL" id="KB097552">
    <property type="protein sequence ID" value="ESN94981.1"/>
    <property type="molecule type" value="Genomic_DNA"/>
</dbReference>
<dbReference type="GeneID" id="20196544"/>
<reference evidence="8" key="3">
    <citation type="submission" date="2015-06" db="UniProtKB">
        <authorList>
            <consortium name="EnsemblMetazoa"/>
        </authorList>
    </citation>
    <scope>IDENTIFICATION</scope>
</reference>
<feature type="domain" description="Alpha-type protein kinase" evidence="6">
    <location>
        <begin position="36"/>
        <end position="246"/>
    </location>
</feature>
<dbReference type="InterPro" id="IPR004166">
    <property type="entry name" value="a-kinase_dom"/>
</dbReference>
<dbReference type="CTD" id="20196544"/>
<proteinExistence type="predicted"/>
<dbReference type="Pfam" id="PF08238">
    <property type="entry name" value="Sel1"/>
    <property type="match status" value="3"/>
</dbReference>
<evidence type="ECO:0000259" key="6">
    <source>
        <dbReference type="PROSITE" id="PS51158"/>
    </source>
</evidence>
<dbReference type="GO" id="GO:0004686">
    <property type="term" value="F:elongation factor-2 kinase activity"/>
    <property type="evidence" value="ECO:0000318"/>
    <property type="project" value="GO_Central"/>
</dbReference>
<dbReference type="InterPro" id="IPR006597">
    <property type="entry name" value="Sel1-like"/>
</dbReference>
<keyword evidence="3" id="KW-0547">Nucleotide-binding</keyword>
<dbReference type="Pfam" id="PF02816">
    <property type="entry name" value="Alpha_kinase"/>
    <property type="match status" value="1"/>
</dbReference>
<dbReference type="SMART" id="SM00811">
    <property type="entry name" value="Alpha_kinase"/>
    <property type="match status" value="1"/>
</dbReference>
<dbReference type="PROSITE" id="PS51158">
    <property type="entry name" value="ALPHA_KINASE"/>
    <property type="match status" value="1"/>
</dbReference>
<dbReference type="OrthoDB" id="301415at2759"/>
<keyword evidence="2" id="KW-0808">Transferase</keyword>
<dbReference type="InterPro" id="IPR047588">
    <property type="entry name" value="eEF2K_a_kinase_dom"/>
</dbReference>
<dbReference type="PANTHER" id="PTHR45992">
    <property type="entry name" value="EUKARYOTIC ELONGATION FACTOR 2 KINASE-RELATED"/>
    <property type="match status" value="1"/>
</dbReference>
<dbReference type="Proteomes" id="UP000015101">
    <property type="component" value="Unassembled WGS sequence"/>
</dbReference>
<dbReference type="EMBL" id="AMQM01007000">
    <property type="status" value="NOT_ANNOTATED_CDS"/>
    <property type="molecule type" value="Genomic_DNA"/>
</dbReference>
<evidence type="ECO:0000256" key="3">
    <source>
        <dbReference type="ARBA" id="ARBA00022741"/>
    </source>
</evidence>
<dbReference type="Gene3D" id="1.25.40.10">
    <property type="entry name" value="Tetratricopeptide repeat domain"/>
    <property type="match status" value="1"/>
</dbReference>
<dbReference type="PANTHER" id="PTHR45992:SF2">
    <property type="entry name" value="EUKARYOTIC ELONGATION FACTOR 2 KINASE"/>
    <property type="match status" value="1"/>
</dbReference>
<dbReference type="CDD" id="cd16967">
    <property type="entry name" value="Alpha_kinase_eEF2K"/>
    <property type="match status" value="1"/>
</dbReference>
<dbReference type="HOGENOM" id="CLU_382143_0_0_1"/>
<keyword evidence="5" id="KW-0067">ATP-binding</keyword>
<evidence type="ECO:0000313" key="7">
    <source>
        <dbReference type="EMBL" id="ESN94981.1"/>
    </source>
</evidence>
<name>T1EIZ4_HELRO</name>
<dbReference type="Gene3D" id="3.20.200.10">
    <property type="entry name" value="MHCK/EF2 kinase"/>
    <property type="match status" value="1"/>
</dbReference>
<dbReference type="InterPro" id="IPR011990">
    <property type="entry name" value="TPR-like_helical_dom_sf"/>
</dbReference>
<dbReference type="InterPro" id="IPR011009">
    <property type="entry name" value="Kinase-like_dom_sf"/>
</dbReference>
<gene>
    <name evidence="8" type="primary">20196544</name>
    <name evidence="7" type="ORF">HELRODRAFT_139735</name>
</gene>
<keyword evidence="4" id="KW-0418">Kinase</keyword>
<evidence type="ECO:0000256" key="4">
    <source>
        <dbReference type="ARBA" id="ARBA00022777"/>
    </source>
</evidence>
<evidence type="ECO:0000256" key="2">
    <source>
        <dbReference type="ARBA" id="ARBA00022679"/>
    </source>
</evidence>
<evidence type="ECO:0000256" key="5">
    <source>
        <dbReference type="ARBA" id="ARBA00022840"/>
    </source>
</evidence>
<reference evidence="7 9" key="2">
    <citation type="journal article" date="2013" name="Nature">
        <title>Insights into bilaterian evolution from three spiralian genomes.</title>
        <authorList>
            <person name="Simakov O."/>
            <person name="Marletaz F."/>
            <person name="Cho S.J."/>
            <person name="Edsinger-Gonzales E."/>
            <person name="Havlak P."/>
            <person name="Hellsten U."/>
            <person name="Kuo D.H."/>
            <person name="Larsson T."/>
            <person name="Lv J."/>
            <person name="Arendt D."/>
            <person name="Savage R."/>
            <person name="Osoegawa K."/>
            <person name="de Jong P."/>
            <person name="Grimwood J."/>
            <person name="Chapman J.A."/>
            <person name="Shapiro H."/>
            <person name="Aerts A."/>
            <person name="Otillar R.P."/>
            <person name="Terry A.Y."/>
            <person name="Boore J.L."/>
            <person name="Grigoriev I.V."/>
            <person name="Lindberg D.R."/>
            <person name="Seaver E.C."/>
            <person name="Weisblat D.A."/>
            <person name="Putnam N.H."/>
            <person name="Rokhsar D.S."/>
        </authorList>
    </citation>
    <scope>NUCLEOTIDE SEQUENCE</scope>
</reference>
<dbReference type="SUPFAM" id="SSF56112">
    <property type="entry name" value="Protein kinase-like (PK-like)"/>
    <property type="match status" value="1"/>
</dbReference>
<dbReference type="Gene3D" id="3.30.200.20">
    <property type="entry name" value="Phosphorylase Kinase, domain 1"/>
    <property type="match status" value="2"/>
</dbReference>
<dbReference type="eggNOG" id="ENOG502QVA3">
    <property type="taxonomic scope" value="Eukaryota"/>
</dbReference>
<dbReference type="SUPFAM" id="SSF81901">
    <property type="entry name" value="HCP-like"/>
    <property type="match status" value="1"/>
</dbReference>
<protein>
    <recommendedName>
        <fullName evidence="6">Alpha-type protein kinase domain-containing protein</fullName>
    </recommendedName>
</protein>
<accession>T1EIZ4</accession>
<evidence type="ECO:0000313" key="9">
    <source>
        <dbReference type="Proteomes" id="UP000015101"/>
    </source>
</evidence>
<keyword evidence="1" id="KW-0723">Serine/threonine-protein kinase</keyword>
<dbReference type="AlphaFoldDB" id="T1EIZ4"/>
<dbReference type="RefSeq" id="XP_009026880.1">
    <property type="nucleotide sequence ID" value="XM_009028632.1"/>
</dbReference>
<organism evidence="8 9">
    <name type="scientific">Helobdella robusta</name>
    <name type="common">Californian leech</name>
    <dbReference type="NCBI Taxonomy" id="6412"/>
    <lineage>
        <taxon>Eukaryota</taxon>
        <taxon>Metazoa</taxon>
        <taxon>Spiralia</taxon>
        <taxon>Lophotrochozoa</taxon>
        <taxon>Annelida</taxon>
        <taxon>Clitellata</taxon>
        <taxon>Hirudinea</taxon>
        <taxon>Rhynchobdellida</taxon>
        <taxon>Glossiphoniidae</taxon>
        <taxon>Helobdella</taxon>
    </lineage>
</organism>
<dbReference type="GO" id="GO:0031037">
    <property type="term" value="P:myosin II filament disassembly"/>
    <property type="evidence" value="ECO:0000318"/>
    <property type="project" value="GO_Central"/>
</dbReference>
<dbReference type="EnsemblMetazoa" id="HelroT139735">
    <property type="protein sequence ID" value="HelroP139735"/>
    <property type="gene ID" value="HelroG139735"/>
</dbReference>
<dbReference type="OMA" id="CLQMEAK"/>
<keyword evidence="9" id="KW-1185">Reference proteome</keyword>
<reference evidence="9" key="1">
    <citation type="submission" date="2012-12" db="EMBL/GenBank/DDBJ databases">
        <authorList>
            <person name="Hellsten U."/>
            <person name="Grimwood J."/>
            <person name="Chapman J.A."/>
            <person name="Shapiro H."/>
            <person name="Aerts A."/>
            <person name="Otillar R.P."/>
            <person name="Terry A.Y."/>
            <person name="Boore J.L."/>
            <person name="Simakov O."/>
            <person name="Marletaz F."/>
            <person name="Cho S.-J."/>
            <person name="Edsinger-Gonzales E."/>
            <person name="Havlak P."/>
            <person name="Kuo D.-H."/>
            <person name="Larsson T."/>
            <person name="Lv J."/>
            <person name="Arendt D."/>
            <person name="Savage R."/>
            <person name="Osoegawa K."/>
            <person name="de Jong P."/>
            <person name="Lindberg D.R."/>
            <person name="Seaver E.C."/>
            <person name="Weisblat D.A."/>
            <person name="Putnam N.H."/>
            <person name="Grigoriev I.V."/>
            <person name="Rokhsar D.S."/>
        </authorList>
    </citation>
    <scope>NUCLEOTIDE SEQUENCE</scope>
</reference>
<dbReference type="InterPro" id="IPR051852">
    <property type="entry name" value="Alpha-type_PK"/>
</dbReference>